<comment type="caution">
    <text evidence="2">The sequence shown here is derived from an EMBL/GenBank/DDBJ whole genome shotgun (WGS) entry which is preliminary data.</text>
</comment>
<feature type="transmembrane region" description="Helical" evidence="1">
    <location>
        <begin position="84"/>
        <end position="110"/>
    </location>
</feature>
<keyword evidence="1" id="KW-1133">Transmembrane helix</keyword>
<evidence type="ECO:0000313" key="3">
    <source>
        <dbReference type="Proteomes" id="UP000034324"/>
    </source>
</evidence>
<feature type="transmembrane region" description="Helical" evidence="1">
    <location>
        <begin position="383"/>
        <end position="399"/>
    </location>
</feature>
<feature type="transmembrane region" description="Helical" evidence="1">
    <location>
        <begin position="289"/>
        <end position="309"/>
    </location>
</feature>
<dbReference type="AlphaFoldDB" id="A0A0G0KQU3"/>
<feature type="transmembrane region" description="Helical" evidence="1">
    <location>
        <begin position="316"/>
        <end position="336"/>
    </location>
</feature>
<feature type="transmembrane region" description="Helical" evidence="1">
    <location>
        <begin position="193"/>
        <end position="209"/>
    </location>
</feature>
<keyword evidence="1" id="KW-0472">Membrane</keyword>
<feature type="transmembrane region" description="Helical" evidence="1">
    <location>
        <begin position="216"/>
        <end position="236"/>
    </location>
</feature>
<feature type="transmembrane region" description="Helical" evidence="1">
    <location>
        <begin position="356"/>
        <end position="378"/>
    </location>
</feature>
<organism evidence="2 3">
    <name type="scientific">Candidatus Daviesbacteria bacterium GW2011_GWF2_38_6</name>
    <dbReference type="NCBI Taxonomy" id="1618432"/>
    <lineage>
        <taxon>Bacteria</taxon>
        <taxon>Candidatus Daviesiibacteriota</taxon>
    </lineage>
</organism>
<evidence type="ECO:0000313" key="2">
    <source>
        <dbReference type="EMBL" id="KKQ77850.1"/>
    </source>
</evidence>
<feature type="transmembrane region" description="Helical" evidence="1">
    <location>
        <begin position="171"/>
        <end position="187"/>
    </location>
</feature>
<feature type="transmembrane region" description="Helical" evidence="1">
    <location>
        <begin position="12"/>
        <end position="31"/>
    </location>
</feature>
<dbReference type="Proteomes" id="UP000034324">
    <property type="component" value="Unassembled WGS sequence"/>
</dbReference>
<accession>A0A0G0KQU3</accession>
<reference evidence="2 3" key="1">
    <citation type="journal article" date="2015" name="Nature">
        <title>rRNA introns, odd ribosomes, and small enigmatic genomes across a large radiation of phyla.</title>
        <authorList>
            <person name="Brown C.T."/>
            <person name="Hug L.A."/>
            <person name="Thomas B.C."/>
            <person name="Sharon I."/>
            <person name="Castelle C.J."/>
            <person name="Singh A."/>
            <person name="Wilkins M.J."/>
            <person name="Williams K.H."/>
            <person name="Banfield J.F."/>
        </authorList>
    </citation>
    <scope>NUCLEOTIDE SEQUENCE [LARGE SCALE GENOMIC DNA]</scope>
</reference>
<sequence length="451" mass="52397">MLNLIKSHKVFTIGLILTLSLFWPLFWAPFFSHHDDVQIIRLYEMDKCIKDGQIPCRWVPDLGGLYGYPIFNYYAPLPYYVGEIFYLMTGSLIFSVKMMFVLPFVGSYIFMFLLARKFWGKLGGSLSAIFYSFAPYHALDFYARGAMGEMWALMVFPALLWSFVRMGEKTCIINLTVSSLLTAFLITSHNLSAMLFLPILLIWIFILMLKAKTRKFFLYSILAILLGVCISAFYLFPMIFEKNLVHVDTTTYGYFSYTEHFKGFSKLLERSWGYGSSIREVPGGERDGLSYQIGWVHLLGWAIAIYAAVRLWRPKRWLAVAIIFSSILIALSMYMINPRSVFIWKFVEPIKFLQFPWRFLLIVSFFISFISGSAVLVLKNKKILIALIVLVVALNFLYFRPEKFINVTEKELLSGEYWDKQIKRSIFDYLPIFAKEPPAELAKERYQILTG</sequence>
<evidence type="ECO:0000256" key="1">
    <source>
        <dbReference type="SAM" id="Phobius"/>
    </source>
</evidence>
<keyword evidence="1" id="KW-0812">Transmembrane</keyword>
<dbReference type="EMBL" id="LBVC01000033">
    <property type="protein sequence ID" value="KKQ77850.1"/>
    <property type="molecule type" value="Genomic_DNA"/>
</dbReference>
<gene>
    <name evidence="2" type="ORF">US99_C0033G0004</name>
</gene>
<evidence type="ECO:0008006" key="4">
    <source>
        <dbReference type="Google" id="ProtNLM"/>
    </source>
</evidence>
<name>A0A0G0KQU3_9BACT</name>
<proteinExistence type="predicted"/>
<feature type="transmembrane region" description="Helical" evidence="1">
    <location>
        <begin position="145"/>
        <end position="164"/>
    </location>
</feature>
<protein>
    <recommendedName>
        <fullName evidence="4">Glycosyltransferase RgtA/B/C/D-like domain-containing protein</fullName>
    </recommendedName>
</protein>